<dbReference type="InterPro" id="IPR012341">
    <property type="entry name" value="6hp_glycosidase-like_sf"/>
</dbReference>
<sequence length="394" mass="45969">MDLHTRTDTIAELSIRIILENQTEYGSFPASPSFSQFRFGWLRDDTFVAQAALLSGYPETARNFYLWVSRTLQAHQHIIEALKKKLAVGASLNSADFLPARFTLDGHLETMDAQAEEPFFFKKWPHIYSLKNIDSKKDWPNFQTDCYGTWLWGISDYIERTGDTHLLTECMSSILMTIDYLEMTWQLPCFDPWEEYGYERSLTSAGCVCGGLMAINRLLKSDRITHMVHIIRQFIMDNLTPEGWIPKYAGCKQIDGSVLWLFTPYQVFSIDDPITKKTIAQVESSLVYDRGVKRYLNDVYYGGGKWIILTCWLGLYYVKTNQFEKARAQLNWCTEHAEANGLFPEQILEDLNYPEFKTEWEEKWWPDSPSPLLWSHSMFLILYYRLKEKEGNKS</sequence>
<dbReference type="InterPro" id="IPR008928">
    <property type="entry name" value="6-hairpin_glycosidase_sf"/>
</dbReference>
<dbReference type="GO" id="GO:0005975">
    <property type="term" value="P:carbohydrate metabolic process"/>
    <property type="evidence" value="ECO:0007669"/>
    <property type="project" value="InterPro"/>
</dbReference>
<gene>
    <name evidence="2" type="ORF">CBLFYP116_00483</name>
</gene>
<dbReference type="RefSeq" id="WP_002573840.1">
    <property type="nucleotide sequence ID" value="NZ_BAABZS010000001.1"/>
</dbReference>
<dbReference type="GeneID" id="23111274"/>
<protein>
    <submittedName>
        <fullName evidence="2">Glycosyl hydrolases family 15</fullName>
    </submittedName>
</protein>
<dbReference type="PANTHER" id="PTHR31616:SF0">
    <property type="entry name" value="GLUCAN 1,4-ALPHA-GLUCOSIDASE"/>
    <property type="match status" value="1"/>
</dbReference>
<dbReference type="InterPro" id="IPR011613">
    <property type="entry name" value="GH15-like"/>
</dbReference>
<keyword evidence="2" id="KW-0378">Hydrolase</keyword>
<name>A0A6N2XSF5_9FIRM</name>
<accession>A0A6N2XSF5</accession>
<organism evidence="2">
    <name type="scientific">Enterocloster bolteae</name>
    <dbReference type="NCBI Taxonomy" id="208479"/>
    <lineage>
        <taxon>Bacteria</taxon>
        <taxon>Bacillati</taxon>
        <taxon>Bacillota</taxon>
        <taxon>Clostridia</taxon>
        <taxon>Lachnospirales</taxon>
        <taxon>Lachnospiraceae</taxon>
        <taxon>Enterocloster</taxon>
    </lineage>
</organism>
<dbReference type="Gene3D" id="1.50.10.10">
    <property type="match status" value="1"/>
</dbReference>
<reference evidence="2" key="1">
    <citation type="submission" date="2019-11" db="EMBL/GenBank/DDBJ databases">
        <authorList>
            <person name="Feng L."/>
        </authorList>
    </citation>
    <scope>NUCLEOTIDE SEQUENCE</scope>
    <source>
        <strain evidence="2">CbolteaeLFYP116</strain>
    </source>
</reference>
<dbReference type="PANTHER" id="PTHR31616">
    <property type="entry name" value="TREHALASE"/>
    <property type="match status" value="1"/>
</dbReference>
<dbReference type="Pfam" id="PF00723">
    <property type="entry name" value="Glyco_hydro_15"/>
    <property type="match status" value="1"/>
</dbReference>
<feature type="domain" description="GH15-like" evidence="1">
    <location>
        <begin position="135"/>
        <end position="326"/>
    </location>
</feature>
<dbReference type="GO" id="GO:0004553">
    <property type="term" value="F:hydrolase activity, hydrolyzing O-glycosyl compounds"/>
    <property type="evidence" value="ECO:0007669"/>
    <property type="project" value="UniProtKB-ARBA"/>
</dbReference>
<evidence type="ECO:0000259" key="1">
    <source>
        <dbReference type="Pfam" id="PF00723"/>
    </source>
</evidence>
<dbReference type="SUPFAM" id="SSF48208">
    <property type="entry name" value="Six-hairpin glycosidases"/>
    <property type="match status" value="1"/>
</dbReference>
<dbReference type="EMBL" id="CACRTF010000032">
    <property type="protein sequence ID" value="VYT57421.1"/>
    <property type="molecule type" value="Genomic_DNA"/>
</dbReference>
<dbReference type="AlphaFoldDB" id="A0A6N2XSF5"/>
<evidence type="ECO:0000313" key="2">
    <source>
        <dbReference type="EMBL" id="VYT57421.1"/>
    </source>
</evidence>
<proteinExistence type="predicted"/>